<accession>A0A2T9YRQ6</accession>
<dbReference type="Proteomes" id="UP000245383">
    <property type="component" value="Unassembled WGS sequence"/>
</dbReference>
<dbReference type="Gene3D" id="1.20.1270.60">
    <property type="entry name" value="Arfaptin homology (AH) domain/BAR domain"/>
    <property type="match status" value="1"/>
</dbReference>
<comment type="caution">
    <text evidence="1">The sequence shown here is derived from an EMBL/GenBank/DDBJ whole genome shotgun (WGS) entry which is preliminary data.</text>
</comment>
<evidence type="ECO:0000313" key="2">
    <source>
        <dbReference type="Proteomes" id="UP000245383"/>
    </source>
</evidence>
<dbReference type="EMBL" id="MBFR01000067">
    <property type="protein sequence ID" value="PVU95040.1"/>
    <property type="molecule type" value="Genomic_DNA"/>
</dbReference>
<keyword evidence="2" id="KW-1185">Reference proteome</keyword>
<dbReference type="SUPFAM" id="SSF64268">
    <property type="entry name" value="PX domain"/>
    <property type="match status" value="1"/>
</dbReference>
<proteinExistence type="predicted"/>
<organism evidence="1 2">
    <name type="scientific">Smittium simulii</name>
    <dbReference type="NCBI Taxonomy" id="133385"/>
    <lineage>
        <taxon>Eukaryota</taxon>
        <taxon>Fungi</taxon>
        <taxon>Fungi incertae sedis</taxon>
        <taxon>Zoopagomycota</taxon>
        <taxon>Kickxellomycotina</taxon>
        <taxon>Harpellomycetes</taxon>
        <taxon>Harpellales</taxon>
        <taxon>Legeriomycetaceae</taxon>
        <taxon>Smittium</taxon>
    </lineage>
</organism>
<dbReference type="GO" id="GO:0035091">
    <property type="term" value="F:phosphatidylinositol binding"/>
    <property type="evidence" value="ECO:0007669"/>
    <property type="project" value="InterPro"/>
</dbReference>
<dbReference type="STRING" id="133385.A0A2T9YRQ6"/>
<reference evidence="1 2" key="1">
    <citation type="journal article" date="2018" name="MBio">
        <title>Comparative Genomics Reveals the Core Gene Toolbox for the Fungus-Insect Symbiosis.</title>
        <authorList>
            <person name="Wang Y."/>
            <person name="Stata M."/>
            <person name="Wang W."/>
            <person name="Stajich J.E."/>
            <person name="White M.M."/>
            <person name="Moncalvo J.M."/>
        </authorList>
    </citation>
    <scope>NUCLEOTIDE SEQUENCE [LARGE SCALE GENOMIC DNA]</scope>
    <source>
        <strain evidence="1 2">SWE-8-4</strain>
    </source>
</reference>
<dbReference type="AlphaFoldDB" id="A0A2T9YRQ6"/>
<dbReference type="OrthoDB" id="5556517at2759"/>
<name>A0A2T9YRQ6_9FUNG</name>
<gene>
    <name evidence="1" type="ORF">BB561_002092</name>
</gene>
<dbReference type="InterPro" id="IPR027267">
    <property type="entry name" value="AH/BAR_dom_sf"/>
</dbReference>
<protein>
    <recommendedName>
        <fullName evidence="3">PX domain-containing protein</fullName>
    </recommendedName>
</protein>
<evidence type="ECO:0008006" key="3">
    <source>
        <dbReference type="Google" id="ProtNLM"/>
    </source>
</evidence>
<evidence type="ECO:0000313" key="1">
    <source>
        <dbReference type="EMBL" id="PVU95040.1"/>
    </source>
</evidence>
<dbReference type="InterPro" id="IPR036871">
    <property type="entry name" value="PX_dom_sf"/>
</dbReference>
<sequence>MIKCIVSESYFKDNDLFFVIYFSVESESVTKYVNHEPKTLNIAKISSNATLLNHSTSHPCVSSSKKLLKPQHSFSNNLSPTSAILSHSIDTRRLNKVFRSYSQLLELKNRLIEINSFESYLDLPEPPDLLLCHDLLYLERKRDQIDRWLEIICFRLDLTASQQCFIDFLYQKTFDSNTSSKINKFIWFNLSFKKSKEVTFLKIYSSFSDYVDWDQDLYDKRCNHLNKIKNAYLNFQNALDLCLTQTEDVLSSKSVVFYDLKELFEFNILNSGFASNLNHENLNIINKKTLQKNMLINLEILSKTQKILNQRDIEMILFQKNKVFDPVNEILKFCDSYTKNLNIYTISLAKYNKLVVQLAEIDERSDELSLSNRNSSYTLLKNVNQQSLAKDETERSQEDFRKTEQHLHIETFYFEKFRYCMLQKALANYIKSQAINARKKLDTLKKSLASLRKNKPFNATFKPSTRIGNLMLAQDKTVFPSIETFKDTKIRRIGYYKESATLSLDAKIRKHTFIGSTASLSTDNIRNSQSGLYIESIGANGVPLFEGNLCEVLNQRFEYELSLDFPEQSLFKAYMAGFGLLPKESILPIKSNKLVIDQNSSNSTNNETQKLNLRVCLPSESNYNATTSKNPFKYTSTEYLNSKTSIKDLIPHPSISSISTKVLSINQHPSSSCLNLNEFVNSKHNYDYNNFQNNATIN</sequence>